<feature type="region of interest" description="Disordered" evidence="1">
    <location>
        <begin position="108"/>
        <end position="130"/>
    </location>
</feature>
<name>A0A834RGG3_SARSC</name>
<feature type="region of interest" description="Disordered" evidence="1">
    <location>
        <begin position="1"/>
        <end position="46"/>
    </location>
</feature>
<dbReference type="Proteomes" id="UP000070412">
    <property type="component" value="Unassembled WGS sequence"/>
</dbReference>
<feature type="compositionally biased region" description="Acidic residues" evidence="1">
    <location>
        <begin position="108"/>
        <end position="122"/>
    </location>
</feature>
<gene>
    <name evidence="2" type="ORF">SSS_7126</name>
</gene>
<keyword evidence="4" id="KW-1185">Reference proteome</keyword>
<evidence type="ECO:0000313" key="4">
    <source>
        <dbReference type="Proteomes" id="UP000070412"/>
    </source>
</evidence>
<accession>A0A834RGG3</accession>
<evidence type="ECO:0000313" key="3">
    <source>
        <dbReference type="EnsemblMetazoa" id="KAF7496256.1"/>
    </source>
</evidence>
<organism evidence="2">
    <name type="scientific">Sarcoptes scabiei</name>
    <name type="common">Itch mite</name>
    <name type="synonym">Acarus scabiei</name>
    <dbReference type="NCBI Taxonomy" id="52283"/>
    <lineage>
        <taxon>Eukaryota</taxon>
        <taxon>Metazoa</taxon>
        <taxon>Ecdysozoa</taxon>
        <taxon>Arthropoda</taxon>
        <taxon>Chelicerata</taxon>
        <taxon>Arachnida</taxon>
        <taxon>Acari</taxon>
        <taxon>Acariformes</taxon>
        <taxon>Sarcoptiformes</taxon>
        <taxon>Astigmata</taxon>
        <taxon>Psoroptidia</taxon>
        <taxon>Sarcoptoidea</taxon>
        <taxon>Sarcoptidae</taxon>
        <taxon>Sarcoptinae</taxon>
        <taxon>Sarcoptes</taxon>
    </lineage>
</organism>
<reference evidence="2" key="2">
    <citation type="submission" date="2020-01" db="EMBL/GenBank/DDBJ databases">
        <authorList>
            <person name="Korhonen P.K.K."/>
            <person name="Guangxu M.G."/>
            <person name="Wang T.W."/>
            <person name="Stroehlein A.J.S."/>
            <person name="Young N.D."/>
            <person name="Ang C.-S.A."/>
            <person name="Fernando D.W.F."/>
            <person name="Lu H.L."/>
            <person name="Taylor S.T."/>
            <person name="Ehtesham M.E.M."/>
            <person name="Najaraj S.H.N."/>
            <person name="Harsha G.H.G."/>
            <person name="Madugundu A.M."/>
            <person name="Renuse S.R."/>
            <person name="Holt D.H."/>
            <person name="Pandey A.P."/>
            <person name="Papenfuss A.P."/>
            <person name="Gasser R.B.G."/>
            <person name="Fischer K.F."/>
        </authorList>
    </citation>
    <scope>NUCLEOTIDE SEQUENCE</scope>
    <source>
        <strain evidence="2">SSS_KF_BRIS2020</strain>
    </source>
</reference>
<dbReference type="AlphaFoldDB" id="A0A834RGG3"/>
<sequence>METNVLVENDEDYDTDETDEIKDGGDKDDDNEMGDESDIVQEDSLENLKQSKRAKLDIKLVDDEAMNIRTVIQRNSDDLGSDVDGKSEENTANVDKLFKNFDFDDSIDAQFSDNDDDDDHDDDLNKRQAKLDPKLTSGKLWRPY</sequence>
<dbReference type="EnsemblMetazoa" id="SSS_7126s_mrna">
    <property type="protein sequence ID" value="KAF7496256.1"/>
    <property type="gene ID" value="SSS_7126"/>
</dbReference>
<protein>
    <submittedName>
        <fullName evidence="2 3">Uncharacterized protein</fullName>
    </submittedName>
</protein>
<dbReference type="EMBL" id="WVUK01000013">
    <property type="protein sequence ID" value="KAF7496256.1"/>
    <property type="molecule type" value="Genomic_DNA"/>
</dbReference>
<proteinExistence type="predicted"/>
<evidence type="ECO:0000256" key="1">
    <source>
        <dbReference type="SAM" id="MobiDB-lite"/>
    </source>
</evidence>
<reference evidence="3" key="3">
    <citation type="submission" date="2022-06" db="UniProtKB">
        <authorList>
            <consortium name="EnsemblMetazoa"/>
        </authorList>
    </citation>
    <scope>IDENTIFICATION</scope>
</reference>
<evidence type="ECO:0000313" key="2">
    <source>
        <dbReference type="EMBL" id="KAF7496256.1"/>
    </source>
</evidence>
<feature type="compositionally biased region" description="Acidic residues" evidence="1">
    <location>
        <begin position="8"/>
        <end position="45"/>
    </location>
</feature>
<reference evidence="4" key="1">
    <citation type="journal article" date="2020" name="PLoS Negl. Trop. Dis.">
        <title>High-quality nuclear genome for Sarcoptes scabiei-A critical resource for a neglected parasite.</title>
        <authorList>
            <person name="Korhonen P.K."/>
            <person name="Gasser R.B."/>
            <person name="Ma G."/>
            <person name="Wang T."/>
            <person name="Stroehlein A.J."/>
            <person name="Young N.D."/>
            <person name="Ang C.S."/>
            <person name="Fernando D.D."/>
            <person name="Lu H.C."/>
            <person name="Taylor S."/>
            <person name="Reynolds S.L."/>
            <person name="Mofiz E."/>
            <person name="Najaraj S.H."/>
            <person name="Gowda H."/>
            <person name="Madugundu A."/>
            <person name="Renuse S."/>
            <person name="Holt D."/>
            <person name="Pandey A."/>
            <person name="Papenfuss A.T."/>
            <person name="Fischer K."/>
        </authorList>
    </citation>
    <scope>NUCLEOTIDE SEQUENCE [LARGE SCALE GENOMIC DNA]</scope>
</reference>